<dbReference type="Proteomes" id="UP000230069">
    <property type="component" value="Unassembled WGS sequence"/>
</dbReference>
<organism evidence="13 14">
    <name type="scientific">Aquilegia coerulea</name>
    <name type="common">Rocky mountain columbine</name>
    <dbReference type="NCBI Taxonomy" id="218851"/>
    <lineage>
        <taxon>Eukaryota</taxon>
        <taxon>Viridiplantae</taxon>
        <taxon>Streptophyta</taxon>
        <taxon>Embryophyta</taxon>
        <taxon>Tracheophyta</taxon>
        <taxon>Spermatophyta</taxon>
        <taxon>Magnoliopsida</taxon>
        <taxon>Ranunculales</taxon>
        <taxon>Ranunculaceae</taxon>
        <taxon>Thalictroideae</taxon>
        <taxon>Aquilegia</taxon>
    </lineage>
</organism>
<dbReference type="GO" id="GO:0036498">
    <property type="term" value="P:IRE1-mediated unfolded protein response"/>
    <property type="evidence" value="ECO:0007669"/>
    <property type="project" value="TreeGrafter"/>
</dbReference>
<keyword evidence="9" id="KW-0472">Membrane</keyword>
<dbReference type="FunFam" id="1.10.510.10:FF:000463">
    <property type="entry name" value="Serine/threonine-protein kinase/endoribonuclease IRE1a"/>
    <property type="match status" value="1"/>
</dbReference>
<dbReference type="Pfam" id="PF06479">
    <property type="entry name" value="Ribonuc_2-5A"/>
    <property type="match status" value="1"/>
</dbReference>
<feature type="domain" description="KEN" evidence="12">
    <location>
        <begin position="726"/>
        <end position="829"/>
    </location>
</feature>
<keyword evidence="14" id="KW-1185">Reference proteome</keyword>
<feature type="compositionally biased region" description="Basic residues" evidence="8">
    <location>
        <begin position="368"/>
        <end position="379"/>
    </location>
</feature>
<dbReference type="GO" id="GO:1990604">
    <property type="term" value="C:IRE1-TRAF2-ASK1 complex"/>
    <property type="evidence" value="ECO:0007669"/>
    <property type="project" value="TreeGrafter"/>
</dbReference>
<dbReference type="GO" id="GO:0004521">
    <property type="term" value="F:RNA endonuclease activity"/>
    <property type="evidence" value="ECO:0007669"/>
    <property type="project" value="InterPro"/>
</dbReference>
<evidence type="ECO:0000313" key="14">
    <source>
        <dbReference type="Proteomes" id="UP000230069"/>
    </source>
</evidence>
<dbReference type="GO" id="GO:0005524">
    <property type="term" value="F:ATP binding"/>
    <property type="evidence" value="ECO:0007669"/>
    <property type="project" value="UniProtKB-KW"/>
</dbReference>
<keyword evidence="3" id="KW-0808">Transferase</keyword>
<dbReference type="GO" id="GO:0006397">
    <property type="term" value="P:mRNA processing"/>
    <property type="evidence" value="ECO:0007669"/>
    <property type="project" value="InterPro"/>
</dbReference>
<dbReference type="InterPro" id="IPR011009">
    <property type="entry name" value="Kinase-like_dom_sf"/>
</dbReference>
<dbReference type="PANTHER" id="PTHR13954:SF6">
    <property type="entry name" value="NON-SPECIFIC SERINE_THREONINE PROTEIN KINASE"/>
    <property type="match status" value="1"/>
</dbReference>
<keyword evidence="7" id="KW-0067">ATP-binding</keyword>
<evidence type="ECO:0000256" key="5">
    <source>
        <dbReference type="ARBA" id="ARBA00022741"/>
    </source>
</evidence>
<feature type="chain" id="PRO_5013592779" description="non-specific serine/threonine protein kinase" evidence="10">
    <location>
        <begin position="22"/>
        <end position="829"/>
    </location>
</feature>
<proteinExistence type="predicted"/>
<dbReference type="Gene3D" id="1.10.510.10">
    <property type="entry name" value="Transferase(Phosphotransferase) domain 1"/>
    <property type="match status" value="1"/>
</dbReference>
<evidence type="ECO:0000313" key="13">
    <source>
        <dbReference type="EMBL" id="PIA46675.1"/>
    </source>
</evidence>
<evidence type="ECO:0000256" key="4">
    <source>
        <dbReference type="ARBA" id="ARBA00022729"/>
    </source>
</evidence>
<dbReference type="PROSITE" id="PS00108">
    <property type="entry name" value="PROTEIN_KINASE_ST"/>
    <property type="match status" value="1"/>
</dbReference>
<gene>
    <name evidence="13" type="ORF">AQUCO_01500308v1</name>
</gene>
<dbReference type="InterPro" id="IPR008271">
    <property type="entry name" value="Ser/Thr_kinase_AS"/>
</dbReference>
<reference evidence="13 14" key="1">
    <citation type="submission" date="2017-09" db="EMBL/GenBank/DDBJ databases">
        <title>WGS assembly of Aquilegia coerulea Goldsmith.</title>
        <authorList>
            <person name="Hodges S."/>
            <person name="Kramer E."/>
            <person name="Nordborg M."/>
            <person name="Tomkins J."/>
            <person name="Borevitz J."/>
            <person name="Derieg N."/>
            <person name="Yan J."/>
            <person name="Mihaltcheva S."/>
            <person name="Hayes R.D."/>
            <person name="Rokhsar D."/>
        </authorList>
    </citation>
    <scope>NUCLEOTIDE SEQUENCE [LARGE SCALE GENOMIC DNA]</scope>
    <source>
        <strain evidence="14">cv. Goldsmith</strain>
    </source>
</reference>
<dbReference type="InterPro" id="IPR045133">
    <property type="entry name" value="IRE1/2-like"/>
</dbReference>
<dbReference type="EC" id="2.7.11.1" evidence="1"/>
<evidence type="ECO:0000256" key="8">
    <source>
        <dbReference type="SAM" id="MobiDB-lite"/>
    </source>
</evidence>
<dbReference type="GO" id="GO:0051082">
    <property type="term" value="F:unfolded protein binding"/>
    <property type="evidence" value="ECO:0007669"/>
    <property type="project" value="TreeGrafter"/>
</dbReference>
<keyword evidence="4 10" id="KW-0732">Signal</keyword>
<dbReference type="SUPFAM" id="SSF56112">
    <property type="entry name" value="Protein kinase-like (PK-like)"/>
    <property type="match status" value="1"/>
</dbReference>
<keyword evidence="9" id="KW-1133">Transmembrane helix</keyword>
<feature type="domain" description="Protein kinase" evidence="11">
    <location>
        <begin position="434"/>
        <end position="723"/>
    </location>
</feature>
<evidence type="ECO:0000259" key="12">
    <source>
        <dbReference type="PROSITE" id="PS51392"/>
    </source>
</evidence>
<dbReference type="STRING" id="218851.A0A2G5DT40"/>
<dbReference type="GO" id="GO:0004674">
    <property type="term" value="F:protein serine/threonine kinase activity"/>
    <property type="evidence" value="ECO:0007669"/>
    <property type="project" value="UniProtKB-KW"/>
</dbReference>
<feature type="transmembrane region" description="Helical" evidence="9">
    <location>
        <begin position="329"/>
        <end position="350"/>
    </location>
</feature>
<dbReference type="Gene3D" id="1.20.1440.180">
    <property type="entry name" value="KEN domain"/>
    <property type="match status" value="1"/>
</dbReference>
<name>A0A2G5DT40_AQUCA</name>
<feature type="signal peptide" evidence="10">
    <location>
        <begin position="1"/>
        <end position="21"/>
    </location>
</feature>
<keyword evidence="5" id="KW-0547">Nucleotide-binding</keyword>
<dbReference type="PROSITE" id="PS51392">
    <property type="entry name" value="KEN"/>
    <property type="match status" value="1"/>
</dbReference>
<feature type="compositionally biased region" description="Basic and acidic residues" evidence="8">
    <location>
        <begin position="384"/>
        <end position="409"/>
    </location>
</feature>
<feature type="region of interest" description="Disordered" evidence="8">
    <location>
        <begin position="360"/>
        <end position="409"/>
    </location>
</feature>
<evidence type="ECO:0000256" key="2">
    <source>
        <dbReference type="ARBA" id="ARBA00022527"/>
    </source>
</evidence>
<dbReference type="InterPro" id="IPR038357">
    <property type="entry name" value="KEN_sf"/>
</dbReference>
<dbReference type="Pfam" id="PF00069">
    <property type="entry name" value="Pkinase"/>
    <property type="match status" value="1"/>
</dbReference>
<dbReference type="PANTHER" id="PTHR13954">
    <property type="entry name" value="IRE1-RELATED"/>
    <property type="match status" value="1"/>
</dbReference>
<dbReference type="InterPro" id="IPR010513">
    <property type="entry name" value="KEN_dom"/>
</dbReference>
<keyword evidence="9" id="KW-0812">Transmembrane</keyword>
<keyword evidence="6" id="KW-0418">Kinase</keyword>
<dbReference type="SMART" id="SM00220">
    <property type="entry name" value="S_TKc"/>
    <property type="match status" value="1"/>
</dbReference>
<evidence type="ECO:0000256" key="7">
    <source>
        <dbReference type="ARBA" id="ARBA00022840"/>
    </source>
</evidence>
<accession>A0A2G5DT40</accession>
<dbReference type="FunFam" id="3.30.200.20:FF:000077">
    <property type="entry name" value="Putative Serine/threonine-protein kinase/endoribonuclease IRE1"/>
    <property type="match status" value="1"/>
</dbReference>
<dbReference type="InterPro" id="IPR000719">
    <property type="entry name" value="Prot_kinase_dom"/>
</dbReference>
<evidence type="ECO:0000259" key="11">
    <source>
        <dbReference type="PROSITE" id="PS50011"/>
    </source>
</evidence>
<keyword evidence="2" id="KW-0723">Serine/threonine-protein kinase</keyword>
<dbReference type="Gene3D" id="3.30.200.20">
    <property type="entry name" value="Phosphorylase Kinase, domain 1"/>
    <property type="match status" value="1"/>
</dbReference>
<evidence type="ECO:0000256" key="6">
    <source>
        <dbReference type="ARBA" id="ARBA00022777"/>
    </source>
</evidence>
<dbReference type="OrthoDB" id="63989at2759"/>
<dbReference type="PROSITE" id="PS50011">
    <property type="entry name" value="PROTEIN_KINASE_DOM"/>
    <property type="match status" value="1"/>
</dbReference>
<evidence type="ECO:0000256" key="1">
    <source>
        <dbReference type="ARBA" id="ARBA00012513"/>
    </source>
</evidence>
<evidence type="ECO:0000256" key="9">
    <source>
        <dbReference type="SAM" id="Phobius"/>
    </source>
</evidence>
<evidence type="ECO:0000256" key="3">
    <source>
        <dbReference type="ARBA" id="ARBA00022679"/>
    </source>
</evidence>
<dbReference type="EMBL" id="KZ305032">
    <property type="protein sequence ID" value="PIA46675.1"/>
    <property type="molecule type" value="Genomic_DNA"/>
</dbReference>
<protein>
    <recommendedName>
        <fullName evidence="1">non-specific serine/threonine protein kinase</fullName>
        <ecNumber evidence="1">2.7.11.1</ecNumber>
    </recommendedName>
</protein>
<evidence type="ECO:0000256" key="10">
    <source>
        <dbReference type="SAM" id="SignalP"/>
    </source>
</evidence>
<sequence>MKSSLWIFLLWFLLIIGGDFSSISMVLSNSEQQQQQQSQTADSTVIGKSLMQLKPSALKAIFDQGPTLLVLQNGTIYFFGGKSKEHLWSFSAGASISSVYQAFPDDDGKENEYQQDAELLPSPYGNLIDLGDATLQTKDSNELDLMNIVKDYVARAPVISKDEIRFGERKTMIKVLDAKDGSLIDELNFLALPSGEKNGSVEMVYIVMKVYNLNSFAQVSHKMLWNLTVSEIQAVLYIQGNMMPVPVVHIRDGAHYHFVLENLNHGDGELRVANNDIYSSSNLLSLIDDSKNLPSSSIVAISDSKSTSLATIETKDIRNENKNFDLRNIAKLAILCCLAILLLWGPWYIVKRQQSSKQLNELKGQKSIAKRKKTRKVGSSRKSVNNEKKDDIISGEGEDNKEYPKSVKDGHDSGFNLGIPDTCSAKGRMVGTLFVSNIEIAKGSNGTVVLEGMSIGRPVAVKRLVQAHHDVAGKEIQNLILSDQHPNIVRLYGVERDSNFVYLSLERCTCSLYDLIQISSESSQPSDNYNFQLDSAKNILKDVELWKPNGHPSSQLLKIMREVIAGVAHLHELGIIHRDLKPQNILITKEKFLCAKISDMGISKRLVGDNASLGHHPTGYGSLGWQAPEQILHGRQTRAVDLFSLGCVFFFCITGGKHPFGDRHFEREANIIKHADQNHVDHNHVDLFMVEHIPEAVDLLSHLLDPKPEARPSTRHVINHPFFWNSETRLSFFRDASDRVELEDRENDSDILKALENVAPTALGGNWDSKMEAVFITNIGRYRRYKFDSMRDLLRVIRNKLNHYRELPKEIQVCVCSLHKLIIICSLSK</sequence>
<dbReference type="AlphaFoldDB" id="A0A2G5DT40"/>
<dbReference type="InParanoid" id="A0A2G5DT40"/>